<protein>
    <submittedName>
        <fullName evidence="2">Uncharacterized protein</fullName>
    </submittedName>
</protein>
<keyword evidence="1" id="KW-0812">Transmembrane</keyword>
<sequence length="103" mass="10608">MYRLILYEYTVNPGSGQGPGAALPALADGATARRVWLQIYVRRMSEARGRPAAAFVAAFVTAFVTACVAAGAGAGRRAGGRARRLAGCTALRRRAGEVAGIGA</sequence>
<name>A0A375JBD2_9BURK</name>
<dbReference type="Proteomes" id="UP000256805">
    <property type="component" value="Unassembled WGS sequence"/>
</dbReference>
<keyword evidence="1" id="KW-0472">Membrane</keyword>
<evidence type="ECO:0000256" key="1">
    <source>
        <dbReference type="SAM" id="Phobius"/>
    </source>
</evidence>
<gene>
    <name evidence="2" type="ORF">CBM2634_B190107</name>
</gene>
<accession>A0A375JBD2</accession>
<keyword evidence="1" id="KW-1133">Transmembrane helix</keyword>
<dbReference type="AlphaFoldDB" id="A0A375JBD2"/>
<dbReference type="EMBL" id="OVTA01000042">
    <property type="protein sequence ID" value="SPS01273.1"/>
    <property type="molecule type" value="Genomic_DNA"/>
</dbReference>
<proteinExistence type="predicted"/>
<evidence type="ECO:0000313" key="3">
    <source>
        <dbReference type="Proteomes" id="UP000256805"/>
    </source>
</evidence>
<reference evidence="2 3" key="1">
    <citation type="submission" date="2018-01" db="EMBL/GenBank/DDBJ databases">
        <authorList>
            <person name="Gaut B.S."/>
            <person name="Morton B.R."/>
            <person name="Clegg M.T."/>
            <person name="Duvall M.R."/>
        </authorList>
    </citation>
    <scope>NUCLEOTIDE SEQUENCE [LARGE SCALE GENOMIC DNA]</scope>
    <source>
        <strain evidence="2">Cupriavidus taiwanensis cmp 52</strain>
    </source>
</reference>
<organism evidence="2 3">
    <name type="scientific">Cupriavidus taiwanensis</name>
    <dbReference type="NCBI Taxonomy" id="164546"/>
    <lineage>
        <taxon>Bacteria</taxon>
        <taxon>Pseudomonadati</taxon>
        <taxon>Pseudomonadota</taxon>
        <taxon>Betaproteobacteria</taxon>
        <taxon>Burkholderiales</taxon>
        <taxon>Burkholderiaceae</taxon>
        <taxon>Cupriavidus</taxon>
    </lineage>
</organism>
<feature type="transmembrane region" description="Helical" evidence="1">
    <location>
        <begin position="52"/>
        <end position="74"/>
    </location>
</feature>
<evidence type="ECO:0000313" key="2">
    <source>
        <dbReference type="EMBL" id="SPS01273.1"/>
    </source>
</evidence>